<dbReference type="PANTHER" id="PTHR40590:SF1">
    <property type="entry name" value="CYTOPLASMIC PROTEIN"/>
    <property type="match status" value="1"/>
</dbReference>
<reference evidence="3" key="1">
    <citation type="journal article" date="2019" name="Int. J. Syst. Evol. Microbiol.">
        <title>The Global Catalogue of Microorganisms (GCM) 10K type strain sequencing project: providing services to taxonomists for standard genome sequencing and annotation.</title>
        <authorList>
            <consortium name="The Broad Institute Genomics Platform"/>
            <consortium name="The Broad Institute Genome Sequencing Center for Infectious Disease"/>
            <person name="Wu L."/>
            <person name="Ma J."/>
        </authorList>
    </citation>
    <scope>NUCLEOTIDE SEQUENCE [LARGE SCALE GENOMIC DNA]</scope>
    <source>
        <strain evidence="3">KCTC 52449</strain>
    </source>
</reference>
<evidence type="ECO:0000313" key="2">
    <source>
        <dbReference type="EMBL" id="MFC3200483.1"/>
    </source>
</evidence>
<protein>
    <submittedName>
        <fullName evidence="2">TraB/GumN family protein</fullName>
    </submittedName>
</protein>
<feature type="chain" id="PRO_5045691282" evidence="1">
    <location>
        <begin position="19"/>
        <end position="284"/>
    </location>
</feature>
<dbReference type="Proteomes" id="UP001595477">
    <property type="component" value="Unassembled WGS sequence"/>
</dbReference>
<proteinExistence type="predicted"/>
<dbReference type="CDD" id="cd14789">
    <property type="entry name" value="Tiki"/>
    <property type="match status" value="1"/>
</dbReference>
<dbReference type="EMBL" id="JBHRSX010000005">
    <property type="protein sequence ID" value="MFC3200483.1"/>
    <property type="molecule type" value="Genomic_DNA"/>
</dbReference>
<dbReference type="PANTHER" id="PTHR40590">
    <property type="entry name" value="CYTOPLASMIC PROTEIN-RELATED"/>
    <property type="match status" value="1"/>
</dbReference>
<feature type="signal peptide" evidence="1">
    <location>
        <begin position="1"/>
        <end position="18"/>
    </location>
</feature>
<sequence length="284" mass="32143">MLKHLCWLFLFTCSWVHAASVWQVSKAGNTVYIGGTLHILSPEDFPLPNAYGIAYNQADKLVFETDIAGLNSPRFQQDSRARLTYGDGTQLKDVLSKETYQALKAHLTARQMDIAAMANYTPALISITLSFAELRLLGLTSQGVDEFYYFKAMTDGKELDWFESPQQQLEFIAALGGEDEDEMIRYALDDVKQLPQALGELKKFWLSGDMEGLYQSQGKSFHDDFPEIYQQLLIQRNKNWLPAIEEMLTTAQTEFVLVGTMHLSGKDSVLDILRSKGYQVTQVK</sequence>
<evidence type="ECO:0000256" key="1">
    <source>
        <dbReference type="SAM" id="SignalP"/>
    </source>
</evidence>
<keyword evidence="1" id="KW-0732">Signal</keyword>
<organism evidence="2 3">
    <name type="scientific">Alteromonas oceani</name>
    <dbReference type="NCBI Taxonomy" id="2071609"/>
    <lineage>
        <taxon>Bacteria</taxon>
        <taxon>Pseudomonadati</taxon>
        <taxon>Pseudomonadota</taxon>
        <taxon>Gammaproteobacteria</taxon>
        <taxon>Alteromonadales</taxon>
        <taxon>Alteromonadaceae</taxon>
        <taxon>Alteromonas/Salinimonas group</taxon>
        <taxon>Alteromonas</taxon>
    </lineage>
</organism>
<dbReference type="RefSeq" id="WP_123324231.1">
    <property type="nucleotide sequence ID" value="NZ_JBHRSX010000005.1"/>
</dbReference>
<gene>
    <name evidence="2" type="ORF">ACFOEW_01465</name>
</gene>
<comment type="caution">
    <text evidence="2">The sequence shown here is derived from an EMBL/GenBank/DDBJ whole genome shotgun (WGS) entry which is preliminary data.</text>
</comment>
<keyword evidence="3" id="KW-1185">Reference proteome</keyword>
<dbReference type="InterPro" id="IPR047111">
    <property type="entry name" value="YbaP-like"/>
</dbReference>
<dbReference type="Pfam" id="PF01963">
    <property type="entry name" value="TraB_PrgY_gumN"/>
    <property type="match status" value="1"/>
</dbReference>
<dbReference type="InterPro" id="IPR002816">
    <property type="entry name" value="TraB/PrgY/GumN_fam"/>
</dbReference>
<name>A0ABV7JW38_9ALTE</name>
<accession>A0ABV7JW38</accession>
<evidence type="ECO:0000313" key="3">
    <source>
        <dbReference type="Proteomes" id="UP001595477"/>
    </source>
</evidence>